<evidence type="ECO:0000256" key="4">
    <source>
        <dbReference type="SAM" id="Coils"/>
    </source>
</evidence>
<comment type="subcellular location">
    <subcellularLocation>
        <location evidence="3">Golgi apparatus</location>
        <location evidence="3">trans-Golgi network</location>
    </subcellularLocation>
</comment>
<feature type="compositionally biased region" description="Basic and acidic residues" evidence="5">
    <location>
        <begin position="611"/>
        <end position="623"/>
    </location>
</feature>
<dbReference type="Pfam" id="PF08700">
    <property type="entry name" value="VPS51_Exo84_N"/>
    <property type="match status" value="1"/>
</dbReference>
<dbReference type="PANTHER" id="PTHR15954">
    <property type="entry name" value="VACUOLAR PROTEIN SORTING-ASSOCIATED PROTEIN 51 HOMOLOG"/>
    <property type="match status" value="1"/>
</dbReference>
<dbReference type="OrthoDB" id="203678at2759"/>
<dbReference type="GO" id="GO:0032456">
    <property type="term" value="P:endocytic recycling"/>
    <property type="evidence" value="ECO:0007669"/>
    <property type="project" value="TreeGrafter"/>
</dbReference>
<comment type="function">
    <text evidence="3">Acts as component of the GARP complex that is involved in retrograde transport from early and late endosomes to the trans-Golgi network (TGN).</text>
</comment>
<comment type="similarity">
    <text evidence="1 3">Belongs to the VPS51 family.</text>
</comment>
<evidence type="ECO:0000256" key="5">
    <source>
        <dbReference type="SAM" id="MobiDB-lite"/>
    </source>
</evidence>
<organism evidence="6">
    <name type="scientific">Cyprideis torosa</name>
    <dbReference type="NCBI Taxonomy" id="163714"/>
    <lineage>
        <taxon>Eukaryota</taxon>
        <taxon>Metazoa</taxon>
        <taxon>Ecdysozoa</taxon>
        <taxon>Arthropoda</taxon>
        <taxon>Crustacea</taxon>
        <taxon>Oligostraca</taxon>
        <taxon>Ostracoda</taxon>
        <taxon>Podocopa</taxon>
        <taxon>Podocopida</taxon>
        <taxon>Cytherocopina</taxon>
        <taxon>Cytheroidea</taxon>
        <taxon>Cytherideidae</taxon>
        <taxon>Cyprideis</taxon>
    </lineage>
</organism>
<keyword evidence="3" id="KW-0813">Transport</keyword>
<keyword evidence="3" id="KW-0653">Protein transport</keyword>
<dbReference type="GO" id="GO:0016020">
    <property type="term" value="C:membrane"/>
    <property type="evidence" value="ECO:0007669"/>
    <property type="project" value="TreeGrafter"/>
</dbReference>
<reference evidence="6" key="1">
    <citation type="submission" date="2020-11" db="EMBL/GenBank/DDBJ databases">
        <authorList>
            <person name="Tran Van P."/>
        </authorList>
    </citation>
    <scope>NUCLEOTIDE SEQUENCE</scope>
</reference>
<sequence length="749" mass="83670">MMVDSFTGKRSNKMDERTGKFDLNSPKFDADAYVNALLKDCTLPQLMDKEKQIFREIQGLDSEMQTLVYENYNKFISATETIRKMKIDFKEMEEEMEDLVQNMESITELSDGITKAFAVRKGRVQQLCATHATLNQLQLIFDLPKNLNQLAQEQEYELAASSYLQAVNVLEAYKDIPTFGDILRETEEVMEQVKDALKAAFQDSEASAITLRRSVDVLLQLGAGSLELCEDYLTHSTAPLETLVNALVNDELKDVNGVGFSEFVDWSCNEFLSNLCLLVATFTDLFISPLKTSGKTSDMDEAQSAQSQLLIRTSSLMDRYLDVAERRARAEAEQQDGKSGNSGPSAQAVSLVKGLDKLNRRMTGLSQLLPGTDFGRTSMELITRVSLYQCAVLLQRLLREWEAELVPTVVSETGDEGTTLNDVLAHSIASLGQRIRDALAVLQLFASSENTFCASPKFLSTLSREGVREGVIVAFFSAISESAVGLTAAASPFAQAARPSAFLLLARLFLDLHKSIVHHFLTLTEEQFRVKDKRSLTPLANLTDQVKEAAQVFLDAYVQRIGMDMTQMIRQSTDSEDWLSCDEPRGPRSLIKRIVEDIGAMEVSLGHLLEEGQRKDRSSDSSRRSHKVGGRGMVGDTSSYLINRLFSERIEIYWPVKFTRTSVLTGVVKITLKAFAECVRLQTFSTHGFQQIQVDAHYLYVHLWRFVADENTLTMLIDEVISGAYHRSLEPIAMDSAVVEALCNKPPSS</sequence>
<dbReference type="GO" id="GO:0007030">
    <property type="term" value="P:Golgi organization"/>
    <property type="evidence" value="ECO:0007669"/>
    <property type="project" value="UniProtKB-UniRule"/>
</dbReference>
<evidence type="ECO:0000313" key="6">
    <source>
        <dbReference type="EMBL" id="CAD7227357.1"/>
    </source>
</evidence>
<protein>
    <recommendedName>
        <fullName evidence="2 3">Vacuolar protein sorting-associated protein 51 homolog</fullName>
    </recommendedName>
</protein>
<dbReference type="AlphaFoldDB" id="A0A7R8WEK9"/>
<dbReference type="GO" id="GO:1990745">
    <property type="term" value="C:EARP complex"/>
    <property type="evidence" value="ECO:0007669"/>
    <property type="project" value="TreeGrafter"/>
</dbReference>
<dbReference type="PANTHER" id="PTHR15954:SF4">
    <property type="entry name" value="VACUOLAR PROTEIN SORTING-ASSOCIATED PROTEIN 51 HOMOLOG"/>
    <property type="match status" value="1"/>
</dbReference>
<proteinExistence type="inferred from homology"/>
<name>A0A7R8WEK9_9CRUS</name>
<feature type="coiled-coil region" evidence="4">
    <location>
        <begin position="82"/>
        <end position="109"/>
    </location>
</feature>
<dbReference type="GO" id="GO:0005829">
    <property type="term" value="C:cytosol"/>
    <property type="evidence" value="ECO:0007669"/>
    <property type="project" value="GOC"/>
</dbReference>
<evidence type="ECO:0000256" key="1">
    <source>
        <dbReference type="ARBA" id="ARBA00006080"/>
    </source>
</evidence>
<feature type="region of interest" description="Disordered" evidence="5">
    <location>
        <begin position="611"/>
        <end position="631"/>
    </location>
</feature>
<accession>A0A7R8WEK9</accession>
<evidence type="ECO:0000256" key="3">
    <source>
        <dbReference type="RuleBase" id="RU368010"/>
    </source>
</evidence>
<evidence type="ECO:0000256" key="2">
    <source>
        <dbReference type="ARBA" id="ARBA00016122"/>
    </source>
</evidence>
<dbReference type="InterPro" id="IPR014812">
    <property type="entry name" value="Vps51"/>
</dbReference>
<gene>
    <name evidence="6" type="ORF">CTOB1V02_LOCUS5265</name>
</gene>
<dbReference type="GO" id="GO:0007041">
    <property type="term" value="P:lysosomal transport"/>
    <property type="evidence" value="ECO:0007669"/>
    <property type="project" value="TreeGrafter"/>
</dbReference>
<keyword evidence="3" id="KW-0333">Golgi apparatus</keyword>
<keyword evidence="4" id="KW-0175">Coiled coil</keyword>
<dbReference type="GO" id="GO:0000938">
    <property type="term" value="C:GARP complex"/>
    <property type="evidence" value="ECO:0007669"/>
    <property type="project" value="UniProtKB-UniRule"/>
</dbReference>
<dbReference type="GO" id="GO:0048193">
    <property type="term" value="P:Golgi vesicle transport"/>
    <property type="evidence" value="ECO:0007669"/>
    <property type="project" value="TreeGrafter"/>
</dbReference>
<comment type="subunit">
    <text evidence="3">Component of the Golgi-associated retrograde protein (GARP) complex.</text>
</comment>
<dbReference type="GO" id="GO:0042147">
    <property type="term" value="P:retrograde transport, endosome to Golgi"/>
    <property type="evidence" value="ECO:0007669"/>
    <property type="project" value="UniProtKB-UniRule"/>
</dbReference>
<keyword evidence="3" id="KW-0445">Lipid transport</keyword>
<dbReference type="EMBL" id="OB661111">
    <property type="protein sequence ID" value="CAD7227357.1"/>
    <property type="molecule type" value="Genomic_DNA"/>
</dbReference>
<dbReference type="GO" id="GO:0006869">
    <property type="term" value="P:lipid transport"/>
    <property type="evidence" value="ECO:0007669"/>
    <property type="project" value="UniProtKB-UniRule"/>
</dbReference>
<dbReference type="GO" id="GO:0015031">
    <property type="term" value="P:protein transport"/>
    <property type="evidence" value="ECO:0007669"/>
    <property type="project" value="UniProtKB-UniRule"/>
</dbReference>